<keyword evidence="6" id="KW-0067">ATP-binding</keyword>
<evidence type="ECO:0000256" key="9">
    <source>
        <dbReference type="ARBA" id="ARBA00023014"/>
    </source>
</evidence>
<sequence length="267" mass="28324">MSRGLPTRRPIAGVGKIIAVASGKGGVGKSTTAVNLAATLSAHAGLRVGILDADLFGPSIPLMLNLRNHEPETTAAGLLKPLVNYGVKAMSMGFLVPEGDAVVWRGLMVMKALEQLLREVDWAGLDVLVIDMPPGTGDTQLTITQQVPVDGAIIVSTPQDISLADAKKGAAMFGKVDVPILGMVQNMSFHICDSCGHVSHTFGKDGVTRTASEMGLEVLADVPLHSDVCETSDRGAPIVLSRPESVHAKVYREMGRRVWEKLQQSKE</sequence>
<dbReference type="GO" id="GO:0051539">
    <property type="term" value="F:4 iron, 4 sulfur cluster binding"/>
    <property type="evidence" value="ECO:0007669"/>
    <property type="project" value="UniProtKB-KW"/>
</dbReference>
<comment type="subcellular location">
    <subcellularLocation>
        <location evidence="2">Mitochondrion</location>
    </subcellularLocation>
</comment>
<dbReference type="EMBL" id="JADGJQ010000055">
    <property type="protein sequence ID" value="KAJ3175159.1"/>
    <property type="molecule type" value="Genomic_DNA"/>
</dbReference>
<evidence type="ECO:0000256" key="10">
    <source>
        <dbReference type="ARBA" id="ARBA00023128"/>
    </source>
</evidence>
<gene>
    <name evidence="13" type="ORF">HDU87_006394</name>
</gene>
<dbReference type="PROSITE" id="PS01215">
    <property type="entry name" value="MRP"/>
    <property type="match status" value="1"/>
</dbReference>
<evidence type="ECO:0000256" key="3">
    <source>
        <dbReference type="ARBA" id="ARBA00022485"/>
    </source>
</evidence>
<dbReference type="InterPro" id="IPR000808">
    <property type="entry name" value="Mrp-like_CS"/>
</dbReference>
<evidence type="ECO:0000256" key="4">
    <source>
        <dbReference type="ARBA" id="ARBA00022723"/>
    </source>
</evidence>
<evidence type="ECO:0000256" key="6">
    <source>
        <dbReference type="ARBA" id="ARBA00022840"/>
    </source>
</evidence>
<evidence type="ECO:0000256" key="1">
    <source>
        <dbReference type="ARBA" id="ARBA00001966"/>
    </source>
</evidence>
<keyword evidence="8" id="KW-0408">Iron</keyword>
<dbReference type="CDD" id="cd02037">
    <property type="entry name" value="Mrp_NBP35"/>
    <property type="match status" value="1"/>
</dbReference>
<keyword evidence="10" id="KW-0496">Mitochondrion</keyword>
<keyword evidence="7" id="KW-0809">Transit peptide</keyword>
<comment type="similarity">
    <text evidence="11">Belongs to the Mrp/NBP35 ATP-binding proteins family.</text>
</comment>
<organism evidence="13 14">
    <name type="scientific">Geranomyces variabilis</name>
    <dbReference type="NCBI Taxonomy" id="109894"/>
    <lineage>
        <taxon>Eukaryota</taxon>
        <taxon>Fungi</taxon>
        <taxon>Fungi incertae sedis</taxon>
        <taxon>Chytridiomycota</taxon>
        <taxon>Chytridiomycota incertae sedis</taxon>
        <taxon>Chytridiomycetes</taxon>
        <taxon>Spizellomycetales</taxon>
        <taxon>Powellomycetaceae</taxon>
        <taxon>Geranomyces</taxon>
    </lineage>
</organism>
<dbReference type="GO" id="GO:0005524">
    <property type="term" value="F:ATP binding"/>
    <property type="evidence" value="ECO:0007669"/>
    <property type="project" value="UniProtKB-KW"/>
</dbReference>
<dbReference type="InterPro" id="IPR044304">
    <property type="entry name" value="NUBPL-like"/>
</dbReference>
<reference evidence="13" key="1">
    <citation type="submission" date="2020-05" db="EMBL/GenBank/DDBJ databases">
        <title>Phylogenomic resolution of chytrid fungi.</title>
        <authorList>
            <person name="Stajich J.E."/>
            <person name="Amses K."/>
            <person name="Simmons R."/>
            <person name="Seto K."/>
            <person name="Myers J."/>
            <person name="Bonds A."/>
            <person name="Quandt C.A."/>
            <person name="Barry K."/>
            <person name="Liu P."/>
            <person name="Grigoriev I."/>
            <person name="Longcore J.E."/>
            <person name="James T.Y."/>
        </authorList>
    </citation>
    <scope>NUCLEOTIDE SEQUENCE</scope>
    <source>
        <strain evidence="13">JEL0379</strain>
    </source>
</reference>
<dbReference type="InterPro" id="IPR027417">
    <property type="entry name" value="P-loop_NTPase"/>
</dbReference>
<comment type="caution">
    <text evidence="13">The sequence shown here is derived from an EMBL/GenBank/DDBJ whole genome shotgun (WGS) entry which is preliminary data.</text>
</comment>
<dbReference type="HAMAP" id="MF_02040">
    <property type="entry name" value="Mrp_NBP35"/>
    <property type="match status" value="1"/>
</dbReference>
<keyword evidence="9" id="KW-0411">Iron-sulfur</keyword>
<evidence type="ECO:0000256" key="11">
    <source>
        <dbReference type="ARBA" id="ARBA00024036"/>
    </source>
</evidence>
<keyword evidence="3" id="KW-0004">4Fe-4S</keyword>
<dbReference type="GO" id="GO:0140663">
    <property type="term" value="F:ATP-dependent FeS chaperone activity"/>
    <property type="evidence" value="ECO:0007669"/>
    <property type="project" value="InterPro"/>
</dbReference>
<dbReference type="AlphaFoldDB" id="A0AAD5THY4"/>
<evidence type="ECO:0000313" key="14">
    <source>
        <dbReference type="Proteomes" id="UP001212152"/>
    </source>
</evidence>
<dbReference type="Proteomes" id="UP001212152">
    <property type="component" value="Unassembled WGS sequence"/>
</dbReference>
<dbReference type="FunFam" id="3.40.50.300:FF:000709">
    <property type="entry name" value="Iron-sulfur protein NUBPL isoform X1"/>
    <property type="match status" value="1"/>
</dbReference>
<evidence type="ECO:0000256" key="12">
    <source>
        <dbReference type="ARBA" id="ARBA00081370"/>
    </source>
</evidence>
<accession>A0AAD5THY4</accession>
<comment type="cofactor">
    <cofactor evidence="1">
        <name>[4Fe-4S] cluster</name>
        <dbReference type="ChEBI" id="CHEBI:49883"/>
    </cofactor>
</comment>
<evidence type="ECO:0000256" key="8">
    <source>
        <dbReference type="ARBA" id="ARBA00023004"/>
    </source>
</evidence>
<dbReference type="Gene3D" id="3.40.50.300">
    <property type="entry name" value="P-loop containing nucleotide triphosphate hydrolases"/>
    <property type="match status" value="1"/>
</dbReference>
<name>A0AAD5THY4_9FUNG</name>
<evidence type="ECO:0000256" key="7">
    <source>
        <dbReference type="ARBA" id="ARBA00022946"/>
    </source>
</evidence>
<dbReference type="Pfam" id="PF10609">
    <property type="entry name" value="ParA"/>
    <property type="match status" value="1"/>
</dbReference>
<dbReference type="InterPro" id="IPR033756">
    <property type="entry name" value="YlxH/NBP35"/>
</dbReference>
<protein>
    <recommendedName>
        <fullName evidence="12">Nucleotide-binding protein-like</fullName>
    </recommendedName>
</protein>
<dbReference type="PANTHER" id="PTHR42961">
    <property type="entry name" value="IRON-SULFUR PROTEIN NUBPL"/>
    <property type="match status" value="1"/>
</dbReference>
<evidence type="ECO:0000256" key="2">
    <source>
        <dbReference type="ARBA" id="ARBA00004173"/>
    </source>
</evidence>
<dbReference type="PANTHER" id="PTHR42961:SF2">
    <property type="entry name" value="IRON-SULFUR PROTEIN NUBPL"/>
    <property type="match status" value="1"/>
</dbReference>
<evidence type="ECO:0000256" key="5">
    <source>
        <dbReference type="ARBA" id="ARBA00022741"/>
    </source>
</evidence>
<evidence type="ECO:0000313" key="13">
    <source>
        <dbReference type="EMBL" id="KAJ3175159.1"/>
    </source>
</evidence>
<keyword evidence="14" id="KW-1185">Reference proteome</keyword>
<dbReference type="GO" id="GO:0005759">
    <property type="term" value="C:mitochondrial matrix"/>
    <property type="evidence" value="ECO:0007669"/>
    <property type="project" value="UniProtKB-ARBA"/>
</dbReference>
<proteinExistence type="inferred from homology"/>
<keyword evidence="5" id="KW-0547">Nucleotide-binding</keyword>
<dbReference type="GO" id="GO:0016226">
    <property type="term" value="P:iron-sulfur cluster assembly"/>
    <property type="evidence" value="ECO:0007669"/>
    <property type="project" value="InterPro"/>
</dbReference>
<dbReference type="SUPFAM" id="SSF52540">
    <property type="entry name" value="P-loop containing nucleoside triphosphate hydrolases"/>
    <property type="match status" value="1"/>
</dbReference>
<dbReference type="GO" id="GO:0032981">
    <property type="term" value="P:mitochondrial respiratory chain complex I assembly"/>
    <property type="evidence" value="ECO:0007669"/>
    <property type="project" value="TreeGrafter"/>
</dbReference>
<dbReference type="InterPro" id="IPR019591">
    <property type="entry name" value="Mrp/NBP35_ATP-bd"/>
</dbReference>
<keyword evidence="4" id="KW-0479">Metal-binding</keyword>
<dbReference type="GO" id="GO:0046872">
    <property type="term" value="F:metal ion binding"/>
    <property type="evidence" value="ECO:0007669"/>
    <property type="project" value="UniProtKB-KW"/>
</dbReference>